<evidence type="ECO:0000313" key="4">
    <source>
        <dbReference type="Proteomes" id="UP000298416"/>
    </source>
</evidence>
<dbReference type="GO" id="GO:0005509">
    <property type="term" value="F:calcium ion binding"/>
    <property type="evidence" value="ECO:0007669"/>
    <property type="project" value="InterPro"/>
</dbReference>
<dbReference type="Gene3D" id="1.10.238.10">
    <property type="entry name" value="EF-hand"/>
    <property type="match status" value="1"/>
</dbReference>
<proteinExistence type="predicted"/>
<dbReference type="PROSITE" id="PS00018">
    <property type="entry name" value="EF_HAND_1"/>
    <property type="match status" value="2"/>
</dbReference>
<reference evidence="3" key="1">
    <citation type="submission" date="2018-01" db="EMBL/GenBank/DDBJ databases">
        <authorList>
            <person name="Mao J.F."/>
        </authorList>
    </citation>
    <scope>NUCLEOTIDE SEQUENCE</scope>
    <source>
        <strain evidence="3">Huo1</strain>
        <tissue evidence="3">Leaf</tissue>
    </source>
</reference>
<sequence length="221" mass="24151">MKLEKLQRRTYNGAAAAEKNLARQIFQSLDTNGDGKVSRCEYEKAVGNSSSFTDNDFFEKLDADCNKTLDFDEVLALYYMEKVSVPRPTSLTTSAATATAEGDTRAMLNLLDQILKQSQITNHQTDEFDLIGVEGAEEGEEHEEVDKCDKPNPTVNAKERTAVSALGAGVSIGNVATTAAIAMAATCRIMYIAFVLNNCFCFKGWCDILVISKGGFIYDVV</sequence>
<accession>A0A8X8YYW0</accession>
<comment type="caution">
    <text evidence="3">The sequence shown here is derived from an EMBL/GenBank/DDBJ whole genome shotgun (WGS) entry which is preliminary data.</text>
</comment>
<dbReference type="InterPro" id="IPR018247">
    <property type="entry name" value="EF_Hand_1_Ca_BS"/>
</dbReference>
<dbReference type="SUPFAM" id="SSF47473">
    <property type="entry name" value="EF-hand"/>
    <property type="match status" value="1"/>
</dbReference>
<evidence type="ECO:0000256" key="1">
    <source>
        <dbReference type="ARBA" id="ARBA00022837"/>
    </source>
</evidence>
<organism evidence="3">
    <name type="scientific">Salvia splendens</name>
    <name type="common">Scarlet sage</name>
    <dbReference type="NCBI Taxonomy" id="180675"/>
    <lineage>
        <taxon>Eukaryota</taxon>
        <taxon>Viridiplantae</taxon>
        <taxon>Streptophyta</taxon>
        <taxon>Embryophyta</taxon>
        <taxon>Tracheophyta</taxon>
        <taxon>Spermatophyta</taxon>
        <taxon>Magnoliopsida</taxon>
        <taxon>eudicotyledons</taxon>
        <taxon>Gunneridae</taxon>
        <taxon>Pentapetalae</taxon>
        <taxon>asterids</taxon>
        <taxon>lamiids</taxon>
        <taxon>Lamiales</taxon>
        <taxon>Lamiaceae</taxon>
        <taxon>Nepetoideae</taxon>
        <taxon>Mentheae</taxon>
        <taxon>Salviinae</taxon>
        <taxon>Salvia</taxon>
        <taxon>Salvia subgen. Calosphace</taxon>
        <taxon>core Calosphace</taxon>
    </lineage>
</organism>
<evidence type="ECO:0000259" key="2">
    <source>
        <dbReference type="PROSITE" id="PS50222"/>
    </source>
</evidence>
<dbReference type="EMBL" id="PNBA02000022">
    <property type="protein sequence ID" value="KAG6386022.1"/>
    <property type="molecule type" value="Genomic_DNA"/>
</dbReference>
<reference evidence="3" key="2">
    <citation type="submission" date="2020-08" db="EMBL/GenBank/DDBJ databases">
        <title>Plant Genome Project.</title>
        <authorList>
            <person name="Zhang R.-G."/>
        </authorList>
    </citation>
    <scope>NUCLEOTIDE SEQUENCE</scope>
    <source>
        <strain evidence="3">Huo1</strain>
        <tissue evidence="3">Leaf</tissue>
    </source>
</reference>
<dbReference type="InterPro" id="IPR002048">
    <property type="entry name" value="EF_hand_dom"/>
</dbReference>
<keyword evidence="4" id="KW-1185">Reference proteome</keyword>
<dbReference type="Proteomes" id="UP000298416">
    <property type="component" value="Unassembled WGS sequence"/>
</dbReference>
<dbReference type="InterPro" id="IPR011992">
    <property type="entry name" value="EF-hand-dom_pair"/>
</dbReference>
<keyword evidence="1" id="KW-0106">Calcium</keyword>
<name>A0A8X8YYW0_SALSN</name>
<protein>
    <recommendedName>
        <fullName evidence="2">EF-hand domain-containing protein</fullName>
    </recommendedName>
</protein>
<dbReference type="AlphaFoldDB" id="A0A8X8YYW0"/>
<feature type="domain" description="EF-hand" evidence="2">
    <location>
        <begin position="17"/>
        <end position="52"/>
    </location>
</feature>
<evidence type="ECO:0000313" key="3">
    <source>
        <dbReference type="EMBL" id="KAG6386022.1"/>
    </source>
</evidence>
<dbReference type="Pfam" id="PF13499">
    <property type="entry name" value="EF-hand_7"/>
    <property type="match status" value="1"/>
</dbReference>
<gene>
    <name evidence="3" type="ORF">SASPL_154906</name>
</gene>
<dbReference type="PROSITE" id="PS50222">
    <property type="entry name" value="EF_HAND_2"/>
    <property type="match status" value="1"/>
</dbReference>